<evidence type="ECO:0000256" key="1">
    <source>
        <dbReference type="SAM" id="MobiDB-lite"/>
    </source>
</evidence>
<dbReference type="Gene3D" id="3.40.390.10">
    <property type="entry name" value="Collagenase (Catalytic Domain)"/>
    <property type="match status" value="1"/>
</dbReference>
<sequence length="747" mass="78698">MFPHFAPRRRPVALAIIIAILGPIAVALTAPPARAEPGEHWTPTGRTAPAPGTQDPTRQRRSTGGYDVWTLQLDELRRELAATSADDEVRVALPRPDGELETFAVRRTTVLADGLAAARPDIVTMGGTSVDNPGVRVRLDLTNLGLRAYVRAPGQRSWYVEPQSPGDAEQYVSLASADLAAELPRLEYREDAEQPEVAEDEAGAEPAPGAVPLRTYRIALLSDVTYAEYVGQANVVDAKASLINRVNDIYETDLGTRFVLVDGTEKLSFATEAEQTGANGPCGAQPCFTPAQVTACSSGTLNRNTAVINALLGNDDYEIGHIALGRNGGGIARLWSVGDPAVKGAGCTGLTRPVGDYFAVDYVAHEIGHQFGGYHTFAGCGGNSDPNRLEPGSGSSIMAYAGICGADNLQQRSDPYFLGHSIRQIARFQADGPPSSVLRTRGDGSRAAAPGAEAAAGSEPPPGGWGYGGQVSHPGNAYPTVSAGADRVIPARTPFTLTAQGSDPDGDELTYLWEQNDSARSPLPAQPKTAGPLFRQFGVANTAPKSPSDYYDAGLNAATGDPSRTFPDLAQVLAGNTNAETGRCPVADASAPTASERDCLSEYLPTADYVGNAGDAVLNFRVGARDSAGRAGGVAFAETRVRVDTSTGPFRVTSQAANHTVRAGGQGVITWEVNGTDAPELAERVRITLSRDGGKTFDVVLAESVPNSGRARITWPTTDLADARIMVSAVDNVFFDVNDSRFAIQRR</sequence>
<dbReference type="GO" id="GO:0005975">
    <property type="term" value="P:carbohydrate metabolic process"/>
    <property type="evidence" value="ECO:0007669"/>
    <property type="project" value="UniProtKB-ARBA"/>
</dbReference>
<dbReference type="GO" id="GO:0008237">
    <property type="term" value="F:metallopeptidase activity"/>
    <property type="evidence" value="ECO:0007669"/>
    <property type="project" value="InterPro"/>
</dbReference>
<dbReference type="AlphaFoldDB" id="A0A7Z0ILS1"/>
<organism evidence="2 3">
    <name type="scientific">Naumannella cuiyingiana</name>
    <dbReference type="NCBI Taxonomy" id="1347891"/>
    <lineage>
        <taxon>Bacteria</taxon>
        <taxon>Bacillati</taxon>
        <taxon>Actinomycetota</taxon>
        <taxon>Actinomycetes</taxon>
        <taxon>Propionibacteriales</taxon>
        <taxon>Propionibacteriaceae</taxon>
        <taxon>Naumannella</taxon>
    </lineage>
</organism>
<reference evidence="2 3" key="1">
    <citation type="submission" date="2020-07" db="EMBL/GenBank/DDBJ databases">
        <title>Sequencing the genomes of 1000 actinobacteria strains.</title>
        <authorList>
            <person name="Klenk H.-P."/>
        </authorList>
    </citation>
    <scope>NUCLEOTIDE SEQUENCE [LARGE SCALE GENOMIC DNA]</scope>
    <source>
        <strain evidence="2 3">DSM 103164</strain>
    </source>
</reference>
<dbReference type="Gene3D" id="2.60.40.10">
    <property type="entry name" value="Immunoglobulins"/>
    <property type="match status" value="1"/>
</dbReference>
<name>A0A7Z0ILS1_9ACTN</name>
<dbReference type="Pfam" id="PF13574">
    <property type="entry name" value="Reprolysin_2"/>
    <property type="match status" value="1"/>
</dbReference>
<feature type="region of interest" description="Disordered" evidence="1">
    <location>
        <begin position="429"/>
        <end position="469"/>
    </location>
</feature>
<feature type="compositionally biased region" description="Low complexity" evidence="1">
    <location>
        <begin position="447"/>
        <end position="458"/>
    </location>
</feature>
<accession>A0A7Z0ILS1</accession>
<keyword evidence="3" id="KW-1185">Reference proteome</keyword>
<dbReference type="RefSeq" id="WP_179445650.1">
    <property type="nucleotide sequence ID" value="NZ_JACBZS010000001.1"/>
</dbReference>
<evidence type="ECO:0008006" key="4">
    <source>
        <dbReference type="Google" id="ProtNLM"/>
    </source>
</evidence>
<proteinExistence type="predicted"/>
<dbReference type="SUPFAM" id="SSF55486">
    <property type="entry name" value="Metalloproteases ('zincins'), catalytic domain"/>
    <property type="match status" value="1"/>
</dbReference>
<dbReference type="InterPro" id="IPR024079">
    <property type="entry name" value="MetalloPept_cat_dom_sf"/>
</dbReference>
<comment type="caution">
    <text evidence="2">The sequence shown here is derived from an EMBL/GenBank/DDBJ whole genome shotgun (WGS) entry which is preliminary data.</text>
</comment>
<feature type="region of interest" description="Disordered" evidence="1">
    <location>
        <begin position="35"/>
        <end position="65"/>
    </location>
</feature>
<dbReference type="EMBL" id="JACBZS010000001">
    <property type="protein sequence ID" value="NYI71883.1"/>
    <property type="molecule type" value="Genomic_DNA"/>
</dbReference>
<gene>
    <name evidence="2" type="ORF">GGQ54_002443</name>
</gene>
<dbReference type="Proteomes" id="UP000527616">
    <property type="component" value="Unassembled WGS sequence"/>
</dbReference>
<dbReference type="InterPro" id="IPR013783">
    <property type="entry name" value="Ig-like_fold"/>
</dbReference>
<protein>
    <recommendedName>
        <fullName evidence="4">Reprolysin-like metallo-peptidase family M12B</fullName>
    </recommendedName>
</protein>
<evidence type="ECO:0000313" key="3">
    <source>
        <dbReference type="Proteomes" id="UP000527616"/>
    </source>
</evidence>
<evidence type="ECO:0000313" key="2">
    <source>
        <dbReference type="EMBL" id="NYI71883.1"/>
    </source>
</evidence>
<feature type="compositionally biased region" description="Low complexity" evidence="1">
    <location>
        <begin position="42"/>
        <end position="53"/>
    </location>
</feature>